<sequence>MVVIGVAISPGIARAEQLVTFDDIKKISPRADDALARAIADAEDQFAEHGITTRLRMAHFLSQVMTETGGLKRLDENMNYSEATLIRVFSRRTISRAKAAEVARKPREVANWVYGARLGNRGRDTDDGWNYRGSGYIQLTGLSNFRKRGVEINLPIADDPELARQPDAGLRAALAYWSARNINAAADDHDRHRVRVLVNGPAAHGYAQAKVWFNKAWSNVFQAKEGAGFETGAFEMAGGIVEDEVALFDDIMRESGLVPDDFSSTESGSEDERAEALREFQAERGLTETGELDEATQEALLDPIEWRYRDAEVVVTPTETRNPEEGVEFNLRPETATESGALMSIEPDMGTGEVEENVQLTADESAALIDARSIYAEYEMGAASVEPETFVPFSVIGEDDRVAITDTRGFPERAIVQTLFNNGRSDSLCTGTMISKDTVLTAGHCIHSGTQAGRPYSNYRLVPGRNVGAAPFGRCGAIAAYTLSGWVNSVTSLEARYYDLGAIKLDCDIGLTTGWMGVTTMNDDQIEKPTIVHGYAADKAPPGRQWVSTDKLRILWDLKGFYQNDTFGGTSGSPVMMSDAGDYIVGVHTNGLHGEEPWASNNAFTRITPTRMSEIINWAGR</sequence>
<evidence type="ECO:0000256" key="4">
    <source>
        <dbReference type="ARBA" id="ARBA00022801"/>
    </source>
</evidence>
<dbReference type="eggNOG" id="COG3591">
    <property type="taxonomic scope" value="Bacteria"/>
</dbReference>
<keyword evidence="9" id="KW-1185">Reference proteome</keyword>
<dbReference type="eggNOG" id="COG3179">
    <property type="taxonomic scope" value="Bacteria"/>
</dbReference>
<comment type="caution">
    <text evidence="8">The sequence shown here is derived from an EMBL/GenBank/DDBJ whole genome shotgun (WGS) entry which is preliminary data.</text>
</comment>
<dbReference type="EMBL" id="AONI01000013">
    <property type="protein sequence ID" value="EPX78243.1"/>
    <property type="molecule type" value="Genomic_DNA"/>
</dbReference>
<reference evidence="9" key="1">
    <citation type="journal article" date="2013" name="Stand. Genomic Sci.">
        <title>Genome sequence of the Litoreibacter arenae type strain (DSM 19593(T)), a member of the Roseobacter clade isolated from sea sand.</title>
        <authorList>
            <person name="Riedel T."/>
            <person name="Fiebig A."/>
            <person name="Petersen J."/>
            <person name="Gronow S."/>
            <person name="Kyrpides N.C."/>
            <person name="Goker M."/>
            <person name="Klenk H.P."/>
        </authorList>
    </citation>
    <scope>NUCLEOTIDE SEQUENCE [LARGE SCALE GENOMIC DNA]</scope>
    <source>
        <strain evidence="9">DSM 19593</strain>
    </source>
</reference>
<comment type="similarity">
    <text evidence="1 6">Belongs to the peptidase S1B family.</text>
</comment>
<evidence type="ECO:0000313" key="9">
    <source>
        <dbReference type="Proteomes" id="UP000015351"/>
    </source>
</evidence>
<dbReference type="PATRIC" id="fig|1123360.3.peg.2450"/>
<dbReference type="Gene3D" id="2.40.10.10">
    <property type="entry name" value="Trypsin-like serine proteases"/>
    <property type="match status" value="2"/>
</dbReference>
<gene>
    <name evidence="8" type="ORF">thalar_02472</name>
</gene>
<dbReference type="Proteomes" id="UP000015351">
    <property type="component" value="Unassembled WGS sequence"/>
</dbReference>
<dbReference type="InterPro" id="IPR009003">
    <property type="entry name" value="Peptidase_S1_PA"/>
</dbReference>
<keyword evidence="4 6" id="KW-0378">Hydrolase</keyword>
<dbReference type="InterPro" id="IPR023346">
    <property type="entry name" value="Lysozyme-like_dom_sf"/>
</dbReference>
<evidence type="ECO:0000256" key="6">
    <source>
        <dbReference type="RuleBase" id="RU004296"/>
    </source>
</evidence>
<evidence type="ECO:0000256" key="2">
    <source>
        <dbReference type="ARBA" id="ARBA00022670"/>
    </source>
</evidence>
<dbReference type="InterPro" id="IPR036365">
    <property type="entry name" value="PGBD-like_sf"/>
</dbReference>
<dbReference type="GO" id="GO:0004252">
    <property type="term" value="F:serine-type endopeptidase activity"/>
    <property type="evidence" value="ECO:0007669"/>
    <property type="project" value="InterPro"/>
</dbReference>
<dbReference type="Pfam" id="PF00089">
    <property type="entry name" value="Trypsin"/>
    <property type="match status" value="1"/>
</dbReference>
<evidence type="ECO:0000256" key="1">
    <source>
        <dbReference type="ARBA" id="ARBA00008764"/>
    </source>
</evidence>
<name>S9QF79_9RHOB</name>
<dbReference type="InterPro" id="IPR008256">
    <property type="entry name" value="Peptidase_S1B"/>
</dbReference>
<dbReference type="InterPro" id="IPR001254">
    <property type="entry name" value="Trypsin_dom"/>
</dbReference>
<organism evidence="8 9">
    <name type="scientific">Litoreibacter arenae DSM 19593</name>
    <dbReference type="NCBI Taxonomy" id="1123360"/>
    <lineage>
        <taxon>Bacteria</taxon>
        <taxon>Pseudomonadati</taxon>
        <taxon>Pseudomonadota</taxon>
        <taxon>Alphaproteobacteria</taxon>
        <taxon>Rhodobacterales</taxon>
        <taxon>Roseobacteraceae</taxon>
        <taxon>Litoreibacter</taxon>
    </lineage>
</organism>
<keyword evidence="3" id="KW-0732">Signal</keyword>
<evidence type="ECO:0000256" key="3">
    <source>
        <dbReference type="ARBA" id="ARBA00022729"/>
    </source>
</evidence>
<dbReference type="GO" id="GO:0006508">
    <property type="term" value="P:proteolysis"/>
    <property type="evidence" value="ECO:0007669"/>
    <property type="project" value="UniProtKB-KW"/>
</dbReference>
<proteinExistence type="inferred from homology"/>
<dbReference type="PANTHER" id="PTHR15462:SF8">
    <property type="entry name" value="SERINE PROTEASE"/>
    <property type="match status" value="1"/>
</dbReference>
<dbReference type="PROSITE" id="PS00134">
    <property type="entry name" value="TRYPSIN_HIS"/>
    <property type="match status" value="1"/>
</dbReference>
<dbReference type="Gene3D" id="1.10.530.10">
    <property type="match status" value="1"/>
</dbReference>
<protein>
    <recommendedName>
        <fullName evidence="6">Serine protease</fullName>
        <ecNumber evidence="6">3.4.21.-</ecNumber>
    </recommendedName>
</protein>
<dbReference type="STRING" id="1123360.thalar_02472"/>
<dbReference type="PANTHER" id="PTHR15462">
    <property type="entry name" value="SERINE PROTEASE"/>
    <property type="match status" value="1"/>
</dbReference>
<keyword evidence="2 6" id="KW-0645">Protease</keyword>
<dbReference type="SUPFAM" id="SSF47090">
    <property type="entry name" value="PGBD-like"/>
    <property type="match status" value="1"/>
</dbReference>
<dbReference type="HOGENOM" id="CLU_439924_0_0_5"/>
<dbReference type="AlphaFoldDB" id="S9QF79"/>
<dbReference type="InterPro" id="IPR043504">
    <property type="entry name" value="Peptidase_S1_PA_chymotrypsin"/>
</dbReference>
<dbReference type="SUPFAM" id="SSF53955">
    <property type="entry name" value="Lysozyme-like"/>
    <property type="match status" value="1"/>
</dbReference>
<evidence type="ECO:0000256" key="5">
    <source>
        <dbReference type="ARBA" id="ARBA00022825"/>
    </source>
</evidence>
<dbReference type="InterPro" id="IPR050966">
    <property type="entry name" value="Glutamyl_endopeptidase"/>
</dbReference>
<dbReference type="EC" id="3.4.21.-" evidence="6"/>
<dbReference type="PRINTS" id="PR00839">
    <property type="entry name" value="V8PROTEASE"/>
</dbReference>
<evidence type="ECO:0000259" key="7">
    <source>
        <dbReference type="Pfam" id="PF00089"/>
    </source>
</evidence>
<keyword evidence="5 6" id="KW-0720">Serine protease</keyword>
<dbReference type="InterPro" id="IPR018114">
    <property type="entry name" value="TRYPSIN_HIS"/>
</dbReference>
<accession>S9QF79</accession>
<dbReference type="RefSeq" id="WP_021101401.1">
    <property type="nucleotide sequence ID" value="NZ_KE557311.1"/>
</dbReference>
<feature type="domain" description="Peptidase S1" evidence="7">
    <location>
        <begin position="420"/>
        <end position="596"/>
    </location>
</feature>
<dbReference type="SUPFAM" id="SSF50494">
    <property type="entry name" value="Trypsin-like serine proteases"/>
    <property type="match status" value="1"/>
</dbReference>
<evidence type="ECO:0000313" key="8">
    <source>
        <dbReference type="EMBL" id="EPX78243.1"/>
    </source>
</evidence>